<feature type="transmembrane region" description="Helical" evidence="1">
    <location>
        <begin position="88"/>
        <end position="112"/>
    </location>
</feature>
<evidence type="ECO:0000256" key="1">
    <source>
        <dbReference type="SAM" id="Phobius"/>
    </source>
</evidence>
<keyword evidence="1" id="KW-0472">Membrane</keyword>
<reference evidence="3" key="1">
    <citation type="journal article" date="2019" name="Int. J. Syst. Evol. Microbiol.">
        <title>The Global Catalogue of Microorganisms (GCM) 10K type strain sequencing project: providing services to taxonomists for standard genome sequencing and annotation.</title>
        <authorList>
            <consortium name="The Broad Institute Genomics Platform"/>
            <consortium name="The Broad Institute Genome Sequencing Center for Infectious Disease"/>
            <person name="Wu L."/>
            <person name="Ma J."/>
        </authorList>
    </citation>
    <scope>NUCLEOTIDE SEQUENCE [LARGE SCALE GENOMIC DNA]</scope>
    <source>
        <strain evidence="3">CGMCC 1.10188</strain>
    </source>
</reference>
<gene>
    <name evidence="2" type="ORF">GCM10011505_02390</name>
</gene>
<evidence type="ECO:0000313" key="3">
    <source>
        <dbReference type="Proteomes" id="UP000603352"/>
    </source>
</evidence>
<dbReference type="EMBL" id="BMDZ01000002">
    <property type="protein sequence ID" value="GGB24631.1"/>
    <property type="molecule type" value="Genomic_DNA"/>
</dbReference>
<keyword evidence="1" id="KW-1133">Transmembrane helix</keyword>
<protein>
    <recommendedName>
        <fullName evidence="4">DUF805 domain-containing protein</fullName>
    </recommendedName>
</protein>
<feature type="transmembrane region" description="Helical" evidence="1">
    <location>
        <begin position="118"/>
        <end position="137"/>
    </location>
</feature>
<dbReference type="InterPro" id="IPR008523">
    <property type="entry name" value="DUF805"/>
</dbReference>
<dbReference type="PANTHER" id="PTHR34980:SF2">
    <property type="entry name" value="INNER MEMBRANE PROTEIN YHAH-RELATED"/>
    <property type="match status" value="1"/>
</dbReference>
<accession>A0ABQ1I7K0</accession>
<evidence type="ECO:0008006" key="4">
    <source>
        <dbReference type="Google" id="ProtNLM"/>
    </source>
</evidence>
<dbReference type="RefSeq" id="WP_188574137.1">
    <property type="nucleotide sequence ID" value="NZ_BMDZ01000002.1"/>
</dbReference>
<dbReference type="PANTHER" id="PTHR34980">
    <property type="entry name" value="INNER MEMBRANE PROTEIN-RELATED-RELATED"/>
    <property type="match status" value="1"/>
</dbReference>
<feature type="transmembrane region" description="Helical" evidence="1">
    <location>
        <begin position="149"/>
        <end position="171"/>
    </location>
</feature>
<dbReference type="Pfam" id="PF05656">
    <property type="entry name" value="DUF805"/>
    <property type="match status" value="1"/>
</dbReference>
<evidence type="ECO:0000313" key="2">
    <source>
        <dbReference type="EMBL" id="GGB24631.1"/>
    </source>
</evidence>
<sequence>MRGRIIGFDSRTGTGALEGEDGNRYEFAGAEWRSDGHPAAGFQVDFSPDGHLAVAIFPVYDPADVSGDFSWRRFFLSFSGRTNRKPYWLYYVLPVTVISLLLIPVDMVLGTYSGDGNVGLLGSLFSLACLWPTFAIGARRCHDRGRSGWFQLIILIPLIGAIWLLVELGFLRGTHGPNRFGPDPLGGRA</sequence>
<organism evidence="2 3">
    <name type="scientific">Tistrella bauzanensis</name>
    <dbReference type="NCBI Taxonomy" id="657419"/>
    <lineage>
        <taxon>Bacteria</taxon>
        <taxon>Pseudomonadati</taxon>
        <taxon>Pseudomonadota</taxon>
        <taxon>Alphaproteobacteria</taxon>
        <taxon>Geminicoccales</taxon>
        <taxon>Geminicoccaceae</taxon>
        <taxon>Tistrella</taxon>
    </lineage>
</organism>
<dbReference type="Proteomes" id="UP000603352">
    <property type="component" value="Unassembled WGS sequence"/>
</dbReference>
<comment type="caution">
    <text evidence="2">The sequence shown here is derived from an EMBL/GenBank/DDBJ whole genome shotgun (WGS) entry which is preliminary data.</text>
</comment>
<name>A0ABQ1I7K0_9PROT</name>
<keyword evidence="3" id="KW-1185">Reference proteome</keyword>
<proteinExistence type="predicted"/>
<keyword evidence="1" id="KW-0812">Transmembrane</keyword>